<dbReference type="GO" id="GO:0008237">
    <property type="term" value="F:metallopeptidase activity"/>
    <property type="evidence" value="ECO:0007669"/>
    <property type="project" value="InterPro"/>
</dbReference>
<protein>
    <recommendedName>
        <fullName evidence="6">Peptidase M10A and M12B matrixin and adamalysin</fullName>
    </recommendedName>
</protein>
<sequence length="848" mass="96839">MILTQQRLLLCTAVGLATLASGCALFHKKPAKSQQHPMAVIDPAKKTADSLRKAHALKPYGEIITKDTRSQAGFFTVHKRDTKYYFEIPNNLLNREILIVSRIAKASADMRSGTSGYAGDEIGESVYRFEMAPDNKMMIRRMSYSEYSKDSTQTMFAGVQKNNVGAIMATFPVLALKKDSSARVIDVTDFLNADNEVLYFQKAYFKTKAGVSGQQADKSYIDYVHAFPKNVEIKAVKTYGAGLNPTNTSYTLEINSSMVLLPVRPMKARALDERVGYFSTSFRDYDTDPQGVKNVAYVKRWDLQPKPEDVEKYKRGELVEPAKQIVFYIDPVTPKKWVPYLIQGVNDWQKAFEAAGFKNAIIAKEAPTKQQDSTWSIDDANHNAIIYRPSVVANAMGPSVADPRSGEIIESHIFWYHNVMDLLQRWYRIQAGAVDPRAGKQVFDDELMGQLIRFVSSHEVGHTLGLMHNFGSSSTVPVEKLRDKAWVEAHGHTPSIMDYARFNYVAQPEDHIGDKGMFPRIGDYDKWAIKWGYTWRPEFNTAEEEKNFLTKMVTDSLKANHRLLFGFEGERADPRSQSEDMGDDAMKASVYGIKNLKRIIPKLDSWVSQPGESQEKLFKIYSEVWDQWERYNGHVMKNLGGTYHTPRVNGESGAIYAVVPYEKQKAAMKYLDEQVFETPLWLNYTPVVNKLNVNFNRELSEIQQEKLAYILHRERFTWMLDEQLGSKTRTYTVKDMLYDMEHSIFKEVYAGKNVDVYRRTVQKLYLYRLLEQTFNKTDMDFNPAHNLYHFSATDLSFILKQDVKALQVLLGRAAKKPGINNVTRLHLQDMVDVITSKLAAERNGLTAK</sequence>
<dbReference type="InterPro" id="IPR024079">
    <property type="entry name" value="MetalloPept_cat_dom_sf"/>
</dbReference>
<dbReference type="CDD" id="cd04276">
    <property type="entry name" value="ZnMc_MMP_like_2"/>
    <property type="match status" value="1"/>
</dbReference>
<dbReference type="Gene3D" id="3.40.390.10">
    <property type="entry name" value="Collagenase (Catalytic Domain)"/>
    <property type="match status" value="1"/>
</dbReference>
<dbReference type="InterPro" id="IPR033413">
    <property type="entry name" value="DUF5117"/>
</dbReference>
<dbReference type="Pfam" id="PF17162">
    <property type="entry name" value="DUF5118"/>
    <property type="match status" value="1"/>
</dbReference>
<feature type="domain" description="EcxA zinc-binding" evidence="1">
    <location>
        <begin position="441"/>
        <end position="749"/>
    </location>
</feature>
<dbReference type="Pfam" id="PF17148">
    <property type="entry name" value="DUF5117"/>
    <property type="match status" value="1"/>
</dbReference>
<evidence type="ECO:0000313" key="5">
    <source>
        <dbReference type="Proteomes" id="UP000002774"/>
    </source>
</evidence>
<dbReference type="InterPro" id="IPR032534">
    <property type="entry name" value="EcxA_zinc-bd"/>
</dbReference>
<evidence type="ECO:0000259" key="1">
    <source>
        <dbReference type="Pfam" id="PF16313"/>
    </source>
</evidence>
<dbReference type="SUPFAM" id="SSF55486">
    <property type="entry name" value="Metalloproteases ('zincins'), catalytic domain"/>
    <property type="match status" value="1"/>
</dbReference>
<organism evidence="4 5">
    <name type="scientific">Mucilaginibacter paludis DSM 18603</name>
    <dbReference type="NCBI Taxonomy" id="714943"/>
    <lineage>
        <taxon>Bacteria</taxon>
        <taxon>Pseudomonadati</taxon>
        <taxon>Bacteroidota</taxon>
        <taxon>Sphingobacteriia</taxon>
        <taxon>Sphingobacteriales</taxon>
        <taxon>Sphingobacteriaceae</taxon>
        <taxon>Mucilaginibacter</taxon>
    </lineage>
</organism>
<evidence type="ECO:0000259" key="2">
    <source>
        <dbReference type="Pfam" id="PF17148"/>
    </source>
</evidence>
<dbReference type="Pfam" id="PF16313">
    <property type="entry name" value="DUF4953"/>
    <property type="match status" value="1"/>
</dbReference>
<name>H1YEY6_9SPHI</name>
<evidence type="ECO:0000313" key="4">
    <source>
        <dbReference type="EMBL" id="EHQ25239.1"/>
    </source>
</evidence>
<gene>
    <name evidence="4" type="ORF">Mucpa_1067</name>
</gene>
<dbReference type="InterPro" id="IPR034032">
    <property type="entry name" value="Zn_MMP-like_bac"/>
</dbReference>
<reference evidence="4" key="1">
    <citation type="submission" date="2011-09" db="EMBL/GenBank/DDBJ databases">
        <title>The permanent draft genome of Mucilaginibacter paludis DSM 18603.</title>
        <authorList>
            <consortium name="US DOE Joint Genome Institute (JGI-PGF)"/>
            <person name="Lucas S."/>
            <person name="Han J."/>
            <person name="Lapidus A."/>
            <person name="Bruce D."/>
            <person name="Goodwin L."/>
            <person name="Pitluck S."/>
            <person name="Peters L."/>
            <person name="Kyrpides N."/>
            <person name="Mavromatis K."/>
            <person name="Ivanova N."/>
            <person name="Mikhailova N."/>
            <person name="Held B."/>
            <person name="Detter J.C."/>
            <person name="Tapia R."/>
            <person name="Han C."/>
            <person name="Land M."/>
            <person name="Hauser L."/>
            <person name="Markowitz V."/>
            <person name="Cheng J.-F."/>
            <person name="Hugenholtz P."/>
            <person name="Woyke T."/>
            <person name="Wu D."/>
            <person name="Tindall B."/>
            <person name="Brambilla E."/>
            <person name="Klenk H.-P."/>
            <person name="Eisen J.A."/>
        </authorList>
    </citation>
    <scope>NUCLEOTIDE SEQUENCE [LARGE SCALE GENOMIC DNA]</scope>
    <source>
        <strain evidence="4">DSM 18603</strain>
    </source>
</reference>
<feature type="domain" description="DUF5117" evidence="2">
    <location>
        <begin position="119"/>
        <end position="306"/>
    </location>
</feature>
<feature type="domain" description="DUF5118" evidence="3">
    <location>
        <begin position="58"/>
        <end position="105"/>
    </location>
</feature>
<dbReference type="Proteomes" id="UP000002774">
    <property type="component" value="Chromosome"/>
</dbReference>
<evidence type="ECO:0008006" key="6">
    <source>
        <dbReference type="Google" id="ProtNLM"/>
    </source>
</evidence>
<proteinExistence type="predicted"/>
<dbReference type="STRING" id="714943.Mucpa_1067"/>
<dbReference type="PANTHER" id="PTHR38478">
    <property type="entry name" value="PEPTIDASE M1A AND M12B"/>
    <property type="match status" value="1"/>
</dbReference>
<dbReference type="AlphaFoldDB" id="H1YEY6"/>
<dbReference type="EMBL" id="CM001403">
    <property type="protein sequence ID" value="EHQ25239.1"/>
    <property type="molecule type" value="Genomic_DNA"/>
</dbReference>
<dbReference type="RefSeq" id="WP_008504921.1">
    <property type="nucleotide sequence ID" value="NZ_CM001403.1"/>
</dbReference>
<accession>H1YEY6</accession>
<evidence type="ECO:0000259" key="3">
    <source>
        <dbReference type="Pfam" id="PF17162"/>
    </source>
</evidence>
<keyword evidence="5" id="KW-1185">Reference proteome</keyword>
<dbReference type="InterPro" id="IPR033428">
    <property type="entry name" value="DUF5118"/>
</dbReference>
<dbReference type="eggNOG" id="COG5549">
    <property type="taxonomic scope" value="Bacteria"/>
</dbReference>
<dbReference type="PANTHER" id="PTHR38478:SF1">
    <property type="entry name" value="ZINC DEPENDENT METALLOPROTEASE DOMAIN LIPOPROTEIN"/>
    <property type="match status" value="1"/>
</dbReference>
<dbReference type="PROSITE" id="PS51257">
    <property type="entry name" value="PROKAR_LIPOPROTEIN"/>
    <property type="match status" value="1"/>
</dbReference>
<dbReference type="HOGENOM" id="CLU_008630_1_0_10"/>